<protein>
    <submittedName>
        <fullName evidence="4">Cell polarity protein</fullName>
    </submittedName>
</protein>
<evidence type="ECO:0000259" key="3">
    <source>
        <dbReference type="SMART" id="SM00555"/>
    </source>
</evidence>
<dbReference type="STRING" id="264951.A0A443HTM1"/>
<dbReference type="PANTHER" id="PTHR21601">
    <property type="entry name" value="SPA2 PROTEIN"/>
    <property type="match status" value="1"/>
</dbReference>
<dbReference type="Gene3D" id="1.20.120.330">
    <property type="entry name" value="Nucleotidyltransferases domain 2"/>
    <property type="match status" value="1"/>
</dbReference>
<feature type="region of interest" description="Disordered" evidence="2">
    <location>
        <begin position="1"/>
        <end position="93"/>
    </location>
</feature>
<feature type="domain" description="GIT Spa2 homology (SHD)" evidence="3">
    <location>
        <begin position="178"/>
        <end position="208"/>
    </location>
</feature>
<feature type="compositionally biased region" description="Pro residues" evidence="2">
    <location>
        <begin position="51"/>
        <end position="67"/>
    </location>
</feature>
<dbReference type="GO" id="GO:0005078">
    <property type="term" value="F:MAP-kinase scaffold activity"/>
    <property type="evidence" value="ECO:0007669"/>
    <property type="project" value="TreeGrafter"/>
</dbReference>
<dbReference type="InterPro" id="IPR056439">
    <property type="entry name" value="VBS_C3G9"/>
</dbReference>
<dbReference type="GO" id="GO:1902716">
    <property type="term" value="C:cell cortex of growing cell tip"/>
    <property type="evidence" value="ECO:0007669"/>
    <property type="project" value="TreeGrafter"/>
</dbReference>
<dbReference type="AlphaFoldDB" id="A0A443HTM1"/>
<dbReference type="GO" id="GO:0005826">
    <property type="term" value="C:actomyosin contractile ring"/>
    <property type="evidence" value="ECO:0007669"/>
    <property type="project" value="TreeGrafter"/>
</dbReference>
<feature type="region of interest" description="Disordered" evidence="2">
    <location>
        <begin position="409"/>
        <end position="442"/>
    </location>
</feature>
<dbReference type="Pfam" id="PF23742">
    <property type="entry name" value="VBS_C3G9"/>
    <property type="match status" value="1"/>
</dbReference>
<dbReference type="Pfam" id="PF12205">
    <property type="entry name" value="GIT1_C"/>
    <property type="match status" value="1"/>
</dbReference>
<sequence>MSIRAGAMSPVSVDGSEWSGIGQYNKIDPPFSPTLSSRGNLSTPPVSGGLPGPPSLNGPPRGNPSPPSSVAARSSDGTLADQQSRRYRKMEESLAQHYNTLRRFLQAPYRDDRSLKPNKARDKLLRLSPTQFHELSTDVYDELVRRQQAMPPPGRSPRPDIPPYLLPRQEFHEKRNQARQKLASLQQQRFKDLATDVFCELERRFPQFAGADMPRMGSPAPSVRGAGRGYPPSRPGSNGYPPNGYPGGPRAPSRGPGPGRGYPSGGPPPGRFPPRQGSLGPASVNGDSPDGPLAKSFQSNTIVPNKSTLVESDDDIGGLEDDYDARSEAFGLDGVLQSSRPGTGTTFAEKDKKLLADSQSQVSSLQEKVDELEALVKEKDEEIAKLRDDQDRSQINDTAKQEWEDVRANLESKVSQAESLNTSLQSELDRMRMEHESRERDFQLQLDEASRGGSGDSELRAQFEELQRKHQALQADMQEQQQVTEEVRQEASNFLKEMKAMSERSNMNWEKEEQLSRDVHRLEEEVKEWKNRYAKAKTQLRQLRASSVVISGMRPDAGVLTKQNELIQEDGLVKDIHVTRFQMSIDELLRIARSGEPALVLDQMKSVVVAVRHITQDMAAGQGNEPSQLRGRLKTKVSATANNLITASKNYAHANGLSPVSLLDAAASHLCAAVVELVRAAKIRPTPADELEEADDDNIAPMQSPGYFSVAPSQNRLSNNDSVYSAISSPSVRSVRNAASRRPGSRNGILNGQGFPAKLSYGMRAQDTDLEELKLHLEDQTEGLVQSIQALVASIRGEDSIGTIRSHISAISNVVNNVVTSTDDAARKPGANPVLQERAGPIVQTLAECRNRLSRTGAEGEDVTNADQLREITSKLPPIAFEIARETKELVQRVDQIDLSASDEDDFR</sequence>
<dbReference type="InterPro" id="IPR039892">
    <property type="entry name" value="Spa2/Sph1"/>
</dbReference>
<dbReference type="SMART" id="SM00555">
    <property type="entry name" value="GIT"/>
    <property type="match status" value="2"/>
</dbReference>
<evidence type="ECO:0000256" key="2">
    <source>
        <dbReference type="SAM" id="MobiDB-lite"/>
    </source>
</evidence>
<feature type="compositionally biased region" description="Basic and acidic residues" evidence="2">
    <location>
        <begin position="427"/>
        <end position="442"/>
    </location>
</feature>
<organism evidence="4 5">
    <name type="scientific">Byssochlamys spectabilis</name>
    <name type="common">Paecilomyces variotii</name>
    <dbReference type="NCBI Taxonomy" id="264951"/>
    <lineage>
        <taxon>Eukaryota</taxon>
        <taxon>Fungi</taxon>
        <taxon>Dikarya</taxon>
        <taxon>Ascomycota</taxon>
        <taxon>Pezizomycotina</taxon>
        <taxon>Eurotiomycetes</taxon>
        <taxon>Eurotiomycetidae</taxon>
        <taxon>Eurotiales</taxon>
        <taxon>Thermoascaceae</taxon>
        <taxon>Paecilomyces</taxon>
    </lineage>
</organism>
<dbReference type="GeneID" id="39596214"/>
<dbReference type="Proteomes" id="UP000283841">
    <property type="component" value="Unassembled WGS sequence"/>
</dbReference>
<dbReference type="VEuPathDB" id="FungiDB:C8Q69DRAFT_283530"/>
<gene>
    <name evidence="4" type="ORF">C8Q69DRAFT_283530</name>
</gene>
<feature type="domain" description="GIT Spa2 homology (SHD)" evidence="3">
    <location>
        <begin position="120"/>
        <end position="150"/>
    </location>
</feature>
<feature type="compositionally biased region" description="Polar residues" evidence="2">
    <location>
        <begin position="33"/>
        <end position="43"/>
    </location>
</feature>
<reference evidence="4 5" key="1">
    <citation type="journal article" date="2018" name="Front. Microbiol.">
        <title>Genomic and genetic insights into a cosmopolitan fungus, Paecilomyces variotii (Eurotiales).</title>
        <authorList>
            <person name="Urquhart A.S."/>
            <person name="Mondo S.J."/>
            <person name="Makela M.R."/>
            <person name="Hane J.K."/>
            <person name="Wiebenga A."/>
            <person name="He G."/>
            <person name="Mihaltcheva S."/>
            <person name="Pangilinan J."/>
            <person name="Lipzen A."/>
            <person name="Barry K."/>
            <person name="de Vries R.P."/>
            <person name="Grigoriev I.V."/>
            <person name="Idnurm A."/>
        </authorList>
    </citation>
    <scope>NUCLEOTIDE SEQUENCE [LARGE SCALE GENOMIC DNA]</scope>
    <source>
        <strain evidence="4 5">CBS 101075</strain>
    </source>
</reference>
<keyword evidence="5" id="KW-1185">Reference proteome</keyword>
<feature type="compositionally biased region" description="Polar residues" evidence="2">
    <location>
        <begin position="412"/>
        <end position="426"/>
    </location>
</feature>
<feature type="region of interest" description="Disordered" evidence="2">
    <location>
        <begin position="210"/>
        <end position="300"/>
    </location>
</feature>
<evidence type="ECO:0000256" key="1">
    <source>
        <dbReference type="ARBA" id="ARBA00022737"/>
    </source>
</evidence>
<evidence type="ECO:0000313" key="4">
    <source>
        <dbReference type="EMBL" id="RWQ95149.1"/>
    </source>
</evidence>
<accession>A0A443HTM1</accession>
<keyword evidence="1" id="KW-0677">Repeat</keyword>
<feature type="compositionally biased region" description="Polar residues" evidence="2">
    <location>
        <begin position="71"/>
        <end position="82"/>
    </location>
</feature>
<dbReference type="InterPro" id="IPR022018">
    <property type="entry name" value="GIT1_C"/>
</dbReference>
<comment type="caution">
    <text evidence="4">The sequence shown here is derived from an EMBL/GenBank/DDBJ whole genome shotgun (WGS) entry which is preliminary data.</text>
</comment>
<evidence type="ECO:0000313" key="5">
    <source>
        <dbReference type="Proteomes" id="UP000283841"/>
    </source>
</evidence>
<dbReference type="InterPro" id="IPR013724">
    <property type="entry name" value="GIT_SHD"/>
</dbReference>
<dbReference type="Pfam" id="PF08518">
    <property type="entry name" value="GIT_SHD"/>
    <property type="match status" value="2"/>
</dbReference>
<dbReference type="PANTHER" id="PTHR21601:SF0">
    <property type="entry name" value="PROTEIN SPA2-RELATED"/>
    <property type="match status" value="1"/>
</dbReference>
<proteinExistence type="predicted"/>
<feature type="compositionally biased region" description="Low complexity" evidence="2">
    <location>
        <begin position="229"/>
        <end position="254"/>
    </location>
</feature>
<dbReference type="EMBL" id="RCNU01000006">
    <property type="protein sequence ID" value="RWQ95149.1"/>
    <property type="molecule type" value="Genomic_DNA"/>
</dbReference>
<dbReference type="RefSeq" id="XP_028484794.1">
    <property type="nucleotide sequence ID" value="XM_028626937.1"/>
</dbReference>
<name>A0A443HTM1_BYSSP</name>